<dbReference type="KEGG" id="tsin:OXH18_22180"/>
<dbReference type="PANTHER" id="PTHR34107">
    <property type="entry name" value="SLL0198 PROTEIN-RELATED"/>
    <property type="match status" value="1"/>
</dbReference>
<dbReference type="Proteomes" id="UP001163152">
    <property type="component" value="Chromosome"/>
</dbReference>
<sequence length="205" mass="23614">MIQTIDTLIQNSLSFEQFLNYEFSDEGRYELINGNIVRILATRQHDNIAEFIADTFKAEVKRRNLNYRVSGRVMIRTVTPEGKEQGRFPDVSVVDRTLWDANLSAYTAFTDPPQIAIEVVSSNWEDDYIDKLDEYQRLGIPEYWIVDYQAVGSRSLLGHPKIPTIFVCLLDQSGQYQLHPYRGDEPIESPTFPELSITANQIFEA</sequence>
<reference evidence="2" key="1">
    <citation type="submission" date="2022-12" db="EMBL/GenBank/DDBJ databases">
        <title>Polyphasic identification of a Novel Hot-Spring Cyanobacterium Ocullathermofonsia sinensis gen nov. sp. nov. and Genomic Insights on its Adaptations to the Thermal Habitat.</title>
        <authorList>
            <person name="Daroch M."/>
            <person name="Tang J."/>
            <person name="Jiang Y."/>
        </authorList>
    </citation>
    <scope>NUCLEOTIDE SEQUENCE</scope>
    <source>
        <strain evidence="2">PKUAC-SCTA174</strain>
    </source>
</reference>
<evidence type="ECO:0000313" key="2">
    <source>
        <dbReference type="EMBL" id="WAL59848.1"/>
    </source>
</evidence>
<protein>
    <submittedName>
        <fullName evidence="2">Uma2 family endonuclease</fullName>
    </submittedName>
</protein>
<dbReference type="PANTHER" id="PTHR34107:SF2">
    <property type="entry name" value="SLL0888 PROTEIN"/>
    <property type="match status" value="1"/>
</dbReference>
<organism evidence="2 3">
    <name type="scientific">Thermocoleostomius sinensis A174</name>
    <dbReference type="NCBI Taxonomy" id="2016057"/>
    <lineage>
        <taxon>Bacteria</taxon>
        <taxon>Bacillati</taxon>
        <taxon>Cyanobacteriota</taxon>
        <taxon>Cyanophyceae</taxon>
        <taxon>Oculatellales</taxon>
        <taxon>Oculatellaceae</taxon>
        <taxon>Thermocoleostomius</taxon>
    </lineage>
</organism>
<dbReference type="EMBL" id="CP113797">
    <property type="protein sequence ID" value="WAL59848.1"/>
    <property type="molecule type" value="Genomic_DNA"/>
</dbReference>
<dbReference type="Gene3D" id="3.90.1570.10">
    <property type="entry name" value="tt1808, chain A"/>
    <property type="match status" value="1"/>
</dbReference>
<proteinExistence type="predicted"/>
<dbReference type="InterPro" id="IPR011335">
    <property type="entry name" value="Restrct_endonuc-II-like"/>
</dbReference>
<evidence type="ECO:0000259" key="1">
    <source>
        <dbReference type="Pfam" id="PF05685"/>
    </source>
</evidence>
<dbReference type="CDD" id="cd06260">
    <property type="entry name" value="DUF820-like"/>
    <property type="match status" value="1"/>
</dbReference>
<dbReference type="RefSeq" id="WP_268609660.1">
    <property type="nucleotide sequence ID" value="NZ_CP113797.1"/>
</dbReference>
<feature type="domain" description="Putative restriction endonuclease" evidence="1">
    <location>
        <begin position="15"/>
        <end position="199"/>
    </location>
</feature>
<keyword evidence="2" id="KW-0540">Nuclease</keyword>
<keyword evidence="3" id="KW-1185">Reference proteome</keyword>
<keyword evidence="2" id="KW-0255">Endonuclease</keyword>
<dbReference type="InterPro" id="IPR012296">
    <property type="entry name" value="Nuclease_put_TT1808"/>
</dbReference>
<dbReference type="GO" id="GO:0004519">
    <property type="term" value="F:endonuclease activity"/>
    <property type="evidence" value="ECO:0007669"/>
    <property type="project" value="UniProtKB-KW"/>
</dbReference>
<dbReference type="InterPro" id="IPR008538">
    <property type="entry name" value="Uma2"/>
</dbReference>
<dbReference type="AlphaFoldDB" id="A0A9E8ZB14"/>
<keyword evidence="2" id="KW-0378">Hydrolase</keyword>
<gene>
    <name evidence="2" type="ORF">OXH18_22180</name>
</gene>
<dbReference type="Pfam" id="PF05685">
    <property type="entry name" value="Uma2"/>
    <property type="match status" value="1"/>
</dbReference>
<accession>A0A9E8ZB14</accession>
<dbReference type="SUPFAM" id="SSF52980">
    <property type="entry name" value="Restriction endonuclease-like"/>
    <property type="match status" value="1"/>
</dbReference>
<evidence type="ECO:0000313" key="3">
    <source>
        <dbReference type="Proteomes" id="UP001163152"/>
    </source>
</evidence>
<name>A0A9E8ZB14_9CYAN</name>